<dbReference type="STRING" id="797473.HMPREF9080_00333"/>
<dbReference type="RefSeq" id="WP_006984359.1">
    <property type="nucleotide sequence ID" value="NZ_JH417889.1"/>
</dbReference>
<protein>
    <submittedName>
        <fullName evidence="1">Uncharacterized protein</fullName>
    </submittedName>
</protein>
<accession>G9ZC56</accession>
<comment type="caution">
    <text evidence="1">The sequence shown here is derived from an EMBL/GenBank/DDBJ whole genome shotgun (WGS) entry which is preliminary data.</text>
</comment>
<dbReference type="Proteomes" id="UP000004750">
    <property type="component" value="Unassembled WGS sequence"/>
</dbReference>
<name>G9ZC56_9GAMM</name>
<organism evidence="1 2">
    <name type="scientific">Cardiobacterium valvarum F0432</name>
    <dbReference type="NCBI Taxonomy" id="797473"/>
    <lineage>
        <taxon>Bacteria</taxon>
        <taxon>Pseudomonadati</taxon>
        <taxon>Pseudomonadota</taxon>
        <taxon>Gammaproteobacteria</taxon>
        <taxon>Cardiobacteriales</taxon>
        <taxon>Cardiobacteriaceae</taxon>
        <taxon>Cardiobacterium</taxon>
    </lineage>
</organism>
<dbReference type="EMBL" id="AGCM01000019">
    <property type="protein sequence ID" value="EHM55868.1"/>
    <property type="molecule type" value="Genomic_DNA"/>
</dbReference>
<evidence type="ECO:0000313" key="1">
    <source>
        <dbReference type="EMBL" id="EHM55868.1"/>
    </source>
</evidence>
<proteinExistence type="predicted"/>
<gene>
    <name evidence="1" type="ORF">HMPREF9080_00333</name>
</gene>
<dbReference type="HOGENOM" id="CLU_1873223_0_0_6"/>
<evidence type="ECO:0000313" key="2">
    <source>
        <dbReference type="Proteomes" id="UP000004750"/>
    </source>
</evidence>
<reference evidence="1 2" key="1">
    <citation type="submission" date="2011-08" db="EMBL/GenBank/DDBJ databases">
        <authorList>
            <person name="Weinstock G."/>
            <person name="Sodergren E."/>
            <person name="Clifton S."/>
            <person name="Fulton L."/>
            <person name="Fulton B."/>
            <person name="Courtney L."/>
            <person name="Fronick C."/>
            <person name="Harrison M."/>
            <person name="Strong C."/>
            <person name="Farmer C."/>
            <person name="Delahaunty K."/>
            <person name="Markovic C."/>
            <person name="Hall O."/>
            <person name="Minx P."/>
            <person name="Tomlinson C."/>
            <person name="Mitreva M."/>
            <person name="Hou S."/>
            <person name="Chen J."/>
            <person name="Wollam A."/>
            <person name="Pepin K.H."/>
            <person name="Johnson M."/>
            <person name="Bhonagiri V."/>
            <person name="Zhang X."/>
            <person name="Suruliraj S."/>
            <person name="Warren W."/>
            <person name="Chinwalla A."/>
            <person name="Mardis E.R."/>
            <person name="Wilson R.K."/>
        </authorList>
    </citation>
    <scope>NUCLEOTIDE SEQUENCE [LARGE SCALE GENOMIC DNA]</scope>
    <source>
        <strain evidence="1 2">F0432</strain>
    </source>
</reference>
<sequence>MYIVKNFDAILFPMANFLLETKYIPCFCKIRPDKFEVSFTIDSLEEIVLSVENFELDRLEEYVPVGVGGQWWIYNDSIITIKLNMNNPSILEILDLAFFDPYLGWCWAIKDGKYAEVREVDDDGNCINEAKLRYPLLK</sequence>
<dbReference type="AlphaFoldDB" id="G9ZC56"/>